<name>A0ABU6YQK3_9FABA</name>
<feature type="compositionally biased region" description="Acidic residues" evidence="1">
    <location>
        <begin position="108"/>
        <end position="120"/>
    </location>
</feature>
<organism evidence="2 3">
    <name type="scientific">Stylosanthes scabra</name>
    <dbReference type="NCBI Taxonomy" id="79078"/>
    <lineage>
        <taxon>Eukaryota</taxon>
        <taxon>Viridiplantae</taxon>
        <taxon>Streptophyta</taxon>
        <taxon>Embryophyta</taxon>
        <taxon>Tracheophyta</taxon>
        <taxon>Spermatophyta</taxon>
        <taxon>Magnoliopsida</taxon>
        <taxon>eudicotyledons</taxon>
        <taxon>Gunneridae</taxon>
        <taxon>Pentapetalae</taxon>
        <taxon>rosids</taxon>
        <taxon>fabids</taxon>
        <taxon>Fabales</taxon>
        <taxon>Fabaceae</taxon>
        <taxon>Papilionoideae</taxon>
        <taxon>50 kb inversion clade</taxon>
        <taxon>dalbergioids sensu lato</taxon>
        <taxon>Dalbergieae</taxon>
        <taxon>Pterocarpus clade</taxon>
        <taxon>Stylosanthes</taxon>
    </lineage>
</organism>
<reference evidence="2 3" key="1">
    <citation type="journal article" date="2023" name="Plants (Basel)">
        <title>Bridging the Gap: Combining Genomics and Transcriptomics Approaches to Understand Stylosanthes scabra, an Orphan Legume from the Brazilian Caatinga.</title>
        <authorList>
            <person name="Ferreira-Neto J.R.C."/>
            <person name="da Silva M.D."/>
            <person name="Binneck E."/>
            <person name="de Melo N.F."/>
            <person name="da Silva R.H."/>
            <person name="de Melo A.L.T.M."/>
            <person name="Pandolfi V."/>
            <person name="Bustamante F.O."/>
            <person name="Brasileiro-Vidal A.C."/>
            <person name="Benko-Iseppon A.M."/>
        </authorList>
    </citation>
    <scope>NUCLEOTIDE SEQUENCE [LARGE SCALE GENOMIC DNA]</scope>
    <source>
        <tissue evidence="2">Leaves</tissue>
    </source>
</reference>
<sequence>MREIEGNGQKLYVVRAACTYKMRELEKSQRAHVNLSSPTYNVGNLAFTYDSKQKLHGNRSDKPTIEFDPEIEKTLKKNRSRVKAQRALQFDQEEANSEEGASEKSFEEELVEENTEEEIQDNMADNENNQWRIFADYTNPTTTSCGSSIVWPTVDANNFELKPALV</sequence>
<comment type="caution">
    <text evidence="2">The sequence shown here is derived from an EMBL/GenBank/DDBJ whole genome shotgun (WGS) entry which is preliminary data.</text>
</comment>
<evidence type="ECO:0000313" key="2">
    <source>
        <dbReference type="EMBL" id="MED6212220.1"/>
    </source>
</evidence>
<evidence type="ECO:0000256" key="1">
    <source>
        <dbReference type="SAM" id="MobiDB-lite"/>
    </source>
</evidence>
<feature type="region of interest" description="Disordered" evidence="1">
    <location>
        <begin position="83"/>
        <end position="127"/>
    </location>
</feature>
<proteinExistence type="predicted"/>
<protein>
    <submittedName>
        <fullName evidence="2">Uncharacterized protein</fullName>
    </submittedName>
</protein>
<gene>
    <name evidence="2" type="ORF">PIB30_081123</name>
</gene>
<evidence type="ECO:0000313" key="3">
    <source>
        <dbReference type="Proteomes" id="UP001341840"/>
    </source>
</evidence>
<dbReference type="EMBL" id="JASCZI010242858">
    <property type="protein sequence ID" value="MED6212220.1"/>
    <property type="molecule type" value="Genomic_DNA"/>
</dbReference>
<dbReference type="Proteomes" id="UP001341840">
    <property type="component" value="Unassembled WGS sequence"/>
</dbReference>
<accession>A0ABU6YQK3</accession>
<keyword evidence="3" id="KW-1185">Reference proteome</keyword>